<dbReference type="EMBL" id="VLLI01000013">
    <property type="protein sequence ID" value="TWI96334.1"/>
    <property type="molecule type" value="Genomic_DNA"/>
</dbReference>
<dbReference type="GO" id="GO:0016787">
    <property type="term" value="F:hydrolase activity"/>
    <property type="evidence" value="ECO:0007669"/>
    <property type="project" value="UniProtKB-KW"/>
</dbReference>
<dbReference type="InterPro" id="IPR029058">
    <property type="entry name" value="AB_hydrolase_fold"/>
</dbReference>
<dbReference type="RefSeq" id="WP_144915439.1">
    <property type="nucleotide sequence ID" value="NZ_VLLI01000013.1"/>
</dbReference>
<feature type="chain" id="PRO_5022054645" evidence="2">
    <location>
        <begin position="24"/>
        <end position="303"/>
    </location>
</feature>
<organism evidence="4 5">
    <name type="scientific">Mucilaginibacter frigoritolerans</name>
    <dbReference type="NCBI Taxonomy" id="652788"/>
    <lineage>
        <taxon>Bacteria</taxon>
        <taxon>Pseudomonadati</taxon>
        <taxon>Bacteroidota</taxon>
        <taxon>Sphingobacteriia</taxon>
        <taxon>Sphingobacteriales</taxon>
        <taxon>Sphingobacteriaceae</taxon>
        <taxon>Mucilaginibacter</taxon>
    </lineage>
</organism>
<dbReference type="Pfam" id="PF20434">
    <property type="entry name" value="BD-FAE"/>
    <property type="match status" value="1"/>
</dbReference>
<dbReference type="PANTHER" id="PTHR48081">
    <property type="entry name" value="AB HYDROLASE SUPERFAMILY PROTEIN C4A8.06C"/>
    <property type="match status" value="1"/>
</dbReference>
<proteinExistence type="predicted"/>
<name>A0A562TT15_9SPHI</name>
<evidence type="ECO:0000313" key="4">
    <source>
        <dbReference type="EMBL" id="TWI96334.1"/>
    </source>
</evidence>
<feature type="signal peptide" evidence="2">
    <location>
        <begin position="1"/>
        <end position="23"/>
    </location>
</feature>
<keyword evidence="1" id="KW-0378">Hydrolase</keyword>
<dbReference type="Proteomes" id="UP000317010">
    <property type="component" value="Unassembled WGS sequence"/>
</dbReference>
<feature type="domain" description="BD-FAE-like" evidence="3">
    <location>
        <begin position="55"/>
        <end position="262"/>
    </location>
</feature>
<comment type="caution">
    <text evidence="4">The sequence shown here is derived from an EMBL/GenBank/DDBJ whole genome shotgun (WGS) entry which is preliminary data.</text>
</comment>
<dbReference type="OrthoDB" id="9777975at2"/>
<accession>A0A562TT15</accession>
<evidence type="ECO:0000256" key="1">
    <source>
        <dbReference type="ARBA" id="ARBA00022801"/>
    </source>
</evidence>
<sequence>MKRLFSAFILLFVSILLIQKTKAQPTNPKKDIFPQGTVFYENIPYANDTLKKHLLDIYLPPAKKSSYPLIVWIHGGAWMLNDKYADMGYMTNTIKAFIDSGYAIASIDYRYSTTAPFPAQIQDCNKAVEYLYQNGAKYSLDVNRIALIGFSAGGHLASLLALSNNNHVKSFYADGNKSHFKMNLVLDFYGASDLLTLKGNDDKDPKNPITLLLGAMVTDRPDLAKKASPVTYIDKNDPPFLIVQGEKDQSVNPDQSINLSFRLKNAGVDNELIIVPDAPHYGVMFDAEFIRKRIFYFLDKYMK</sequence>
<dbReference type="InterPro" id="IPR050300">
    <property type="entry name" value="GDXG_lipolytic_enzyme"/>
</dbReference>
<reference evidence="4 5" key="1">
    <citation type="submission" date="2019-07" db="EMBL/GenBank/DDBJ databases">
        <title>Genomic Encyclopedia of Archaeal and Bacterial Type Strains, Phase II (KMG-II): from individual species to whole genera.</title>
        <authorList>
            <person name="Goeker M."/>
        </authorList>
    </citation>
    <scope>NUCLEOTIDE SEQUENCE [LARGE SCALE GENOMIC DNA]</scope>
    <source>
        <strain evidence="4 5">ATCC BAA-1854</strain>
    </source>
</reference>
<dbReference type="Gene3D" id="3.40.50.1820">
    <property type="entry name" value="alpha/beta hydrolase"/>
    <property type="match status" value="1"/>
</dbReference>
<gene>
    <name evidence="4" type="ORF">JN11_04068</name>
</gene>
<keyword evidence="5" id="KW-1185">Reference proteome</keyword>
<evidence type="ECO:0000256" key="2">
    <source>
        <dbReference type="SAM" id="SignalP"/>
    </source>
</evidence>
<dbReference type="InterPro" id="IPR049492">
    <property type="entry name" value="BD-FAE-like_dom"/>
</dbReference>
<keyword evidence="2" id="KW-0732">Signal</keyword>
<dbReference type="PANTHER" id="PTHR48081:SF13">
    <property type="entry name" value="ALPHA_BETA HYDROLASE"/>
    <property type="match status" value="1"/>
</dbReference>
<dbReference type="AlphaFoldDB" id="A0A562TT15"/>
<evidence type="ECO:0000313" key="5">
    <source>
        <dbReference type="Proteomes" id="UP000317010"/>
    </source>
</evidence>
<protein>
    <submittedName>
        <fullName evidence="4">Acetyl esterase/lipase</fullName>
    </submittedName>
</protein>
<evidence type="ECO:0000259" key="3">
    <source>
        <dbReference type="Pfam" id="PF20434"/>
    </source>
</evidence>
<dbReference type="SUPFAM" id="SSF53474">
    <property type="entry name" value="alpha/beta-Hydrolases"/>
    <property type="match status" value="1"/>
</dbReference>